<organism evidence="2 3">
    <name type="scientific">Trichonephila clavata</name>
    <name type="common">Joro spider</name>
    <name type="synonym">Nephila clavata</name>
    <dbReference type="NCBI Taxonomy" id="2740835"/>
    <lineage>
        <taxon>Eukaryota</taxon>
        <taxon>Metazoa</taxon>
        <taxon>Ecdysozoa</taxon>
        <taxon>Arthropoda</taxon>
        <taxon>Chelicerata</taxon>
        <taxon>Arachnida</taxon>
        <taxon>Araneae</taxon>
        <taxon>Araneomorphae</taxon>
        <taxon>Entelegynae</taxon>
        <taxon>Araneoidea</taxon>
        <taxon>Nephilidae</taxon>
        <taxon>Trichonephila</taxon>
    </lineage>
</organism>
<dbReference type="EMBL" id="BMAO01028504">
    <property type="protein sequence ID" value="GFR25241.1"/>
    <property type="molecule type" value="Genomic_DNA"/>
</dbReference>
<dbReference type="Proteomes" id="UP000887116">
    <property type="component" value="Unassembled WGS sequence"/>
</dbReference>
<evidence type="ECO:0000313" key="2">
    <source>
        <dbReference type="EMBL" id="GFR25241.1"/>
    </source>
</evidence>
<feature type="compositionally biased region" description="Basic and acidic residues" evidence="1">
    <location>
        <begin position="50"/>
        <end position="67"/>
    </location>
</feature>
<accession>A0A8X6LW88</accession>
<keyword evidence="3" id="KW-1185">Reference proteome</keyword>
<evidence type="ECO:0000313" key="3">
    <source>
        <dbReference type="Proteomes" id="UP000887116"/>
    </source>
</evidence>
<protein>
    <submittedName>
        <fullName evidence="2">Uncharacterized protein</fullName>
    </submittedName>
</protein>
<feature type="region of interest" description="Disordered" evidence="1">
    <location>
        <begin position="50"/>
        <end position="87"/>
    </location>
</feature>
<sequence>MSLGHSSTESPPYLTSGFGLHFAQLSSESLLSLILSTLPLRHCSCCEIRSDSQGSEHVRAQDAADPRRHLRGRPGHAVENDPRPVPSRLQDQMTVALTPPATCGVFSITKSKITLGILIGALLK</sequence>
<dbReference type="AlphaFoldDB" id="A0A8X6LW88"/>
<dbReference type="OrthoDB" id="6435777at2759"/>
<comment type="caution">
    <text evidence="2">The sequence shown here is derived from an EMBL/GenBank/DDBJ whole genome shotgun (WGS) entry which is preliminary data.</text>
</comment>
<reference evidence="2" key="1">
    <citation type="submission" date="2020-07" db="EMBL/GenBank/DDBJ databases">
        <title>Multicomponent nature underlies the extraordinary mechanical properties of spider dragline silk.</title>
        <authorList>
            <person name="Kono N."/>
            <person name="Nakamura H."/>
            <person name="Mori M."/>
            <person name="Yoshida Y."/>
            <person name="Ohtoshi R."/>
            <person name="Malay A.D."/>
            <person name="Moran D.A.P."/>
            <person name="Tomita M."/>
            <person name="Numata K."/>
            <person name="Arakawa K."/>
        </authorList>
    </citation>
    <scope>NUCLEOTIDE SEQUENCE</scope>
</reference>
<gene>
    <name evidence="2" type="ORF">TNCT_183351</name>
</gene>
<proteinExistence type="predicted"/>
<name>A0A8X6LW88_TRICU</name>
<evidence type="ECO:0000256" key="1">
    <source>
        <dbReference type="SAM" id="MobiDB-lite"/>
    </source>
</evidence>